<evidence type="ECO:0000313" key="3">
    <source>
        <dbReference type="Proteomes" id="UP000680805"/>
    </source>
</evidence>
<evidence type="ECO:0000313" key="2">
    <source>
        <dbReference type="EMBL" id="QWG20701.1"/>
    </source>
</evidence>
<dbReference type="KEGG" id="bsei:KMZ68_02560"/>
<evidence type="ECO:0000259" key="1">
    <source>
        <dbReference type="Pfam" id="PF10137"/>
    </source>
</evidence>
<dbReference type="AlphaFoldDB" id="A0A975RVB1"/>
<gene>
    <name evidence="2" type="ORF">KMZ68_02560</name>
</gene>
<dbReference type="GO" id="GO:0050135">
    <property type="term" value="F:NADP+ nucleosidase activity"/>
    <property type="evidence" value="ECO:0007669"/>
    <property type="project" value="InterPro"/>
</dbReference>
<accession>A0A975RVB1</accession>
<sequence>MTIEAGIRDALAVAFGHNTPRYKNFEDAASLDNGPVTMRMEPAFGRGGPIDYDARDAHEARQYLAEGKQRSIKILQGAIRALETDLGDLDDDSQGSGLGAPSPSMVTAARKVFIVHGHDEGVREAVARFLEKIGFEAVILHEKANQGRTVIEKVEAHSDVGFAVILLTPDDEGCVKGGTPAPRVRQNVLLELGYFIGKLGRPRVCTLKVGDPEIPSDWRGVIDESFDRGGGWRQTLSRELEAAGYEIDWNKVMRG</sequence>
<dbReference type="InterPro" id="IPR019302">
    <property type="entry name" value="CAP12/PCTIR_TIR_dom"/>
</dbReference>
<feature type="domain" description="CD-NTase-associated protein 12/Pycsar effector protein TIR" evidence="1">
    <location>
        <begin position="111"/>
        <end position="227"/>
    </location>
</feature>
<name>A0A975RVB1_9BRAD</name>
<dbReference type="Proteomes" id="UP000680805">
    <property type="component" value="Chromosome"/>
</dbReference>
<organism evidence="2 3">
    <name type="scientific">Bradyrhizobium sediminis</name>
    <dbReference type="NCBI Taxonomy" id="2840469"/>
    <lineage>
        <taxon>Bacteria</taxon>
        <taxon>Pseudomonadati</taxon>
        <taxon>Pseudomonadota</taxon>
        <taxon>Alphaproteobacteria</taxon>
        <taxon>Hyphomicrobiales</taxon>
        <taxon>Nitrobacteraceae</taxon>
        <taxon>Bradyrhizobium</taxon>
    </lineage>
</organism>
<protein>
    <submittedName>
        <fullName evidence="2">Nucleotide-binding protein</fullName>
    </submittedName>
</protein>
<dbReference type="Pfam" id="PF10137">
    <property type="entry name" value="CAP12-PCTIR_TIR"/>
    <property type="match status" value="1"/>
</dbReference>
<reference evidence="2" key="1">
    <citation type="submission" date="2021-06" db="EMBL/GenBank/DDBJ databases">
        <title>Bradyrhizobium sp. S2-11-2 Genome sequencing.</title>
        <authorList>
            <person name="Jin L."/>
        </authorList>
    </citation>
    <scope>NUCLEOTIDE SEQUENCE</scope>
    <source>
        <strain evidence="2">S2-11-2</strain>
    </source>
</reference>
<dbReference type="EMBL" id="CP076135">
    <property type="protein sequence ID" value="QWG20701.1"/>
    <property type="molecule type" value="Genomic_DNA"/>
</dbReference>
<proteinExistence type="predicted"/>